<dbReference type="Pfam" id="PF01454">
    <property type="entry name" value="MAGE"/>
    <property type="match status" value="1"/>
</dbReference>
<feature type="domain" description="MAGE" evidence="2">
    <location>
        <begin position="86"/>
        <end position="132"/>
    </location>
</feature>
<accession>A0A091E3W5</accession>
<dbReference type="InterPro" id="IPR041898">
    <property type="entry name" value="MAGE_WH1"/>
</dbReference>
<reference evidence="3 4" key="1">
    <citation type="submission" date="2013-11" db="EMBL/GenBank/DDBJ databases">
        <title>The Damaraland mole rat (Fukomys damarensis) genome and evolution of African mole rats.</title>
        <authorList>
            <person name="Gladyshev V.N."/>
            <person name="Fang X."/>
        </authorList>
    </citation>
    <scope>NUCLEOTIDE SEQUENCE [LARGE SCALE GENOMIC DNA]</scope>
    <source>
        <tissue evidence="3">Liver</tissue>
    </source>
</reference>
<dbReference type="PROSITE" id="PS50838">
    <property type="entry name" value="MAGE"/>
    <property type="match status" value="2"/>
</dbReference>
<dbReference type="EMBL" id="KN120882">
    <property type="protein sequence ID" value="KFO37418.1"/>
    <property type="molecule type" value="Genomic_DNA"/>
</dbReference>
<organism evidence="3 4">
    <name type="scientific">Fukomys damarensis</name>
    <name type="common">Damaraland mole rat</name>
    <name type="synonym">Cryptomys damarensis</name>
    <dbReference type="NCBI Taxonomy" id="885580"/>
    <lineage>
        <taxon>Eukaryota</taxon>
        <taxon>Metazoa</taxon>
        <taxon>Chordata</taxon>
        <taxon>Craniata</taxon>
        <taxon>Vertebrata</taxon>
        <taxon>Euteleostomi</taxon>
        <taxon>Mammalia</taxon>
        <taxon>Eutheria</taxon>
        <taxon>Euarchontoglires</taxon>
        <taxon>Glires</taxon>
        <taxon>Rodentia</taxon>
        <taxon>Hystricomorpha</taxon>
        <taxon>Bathyergidae</taxon>
        <taxon>Fukomys</taxon>
    </lineage>
</organism>
<evidence type="ECO:0000313" key="4">
    <source>
        <dbReference type="Proteomes" id="UP000028990"/>
    </source>
</evidence>
<dbReference type="InterPro" id="IPR041899">
    <property type="entry name" value="MAGE_WH2"/>
</dbReference>
<feature type="compositionally biased region" description="Basic and acidic residues" evidence="1">
    <location>
        <begin position="312"/>
        <end position="325"/>
    </location>
</feature>
<protein>
    <submittedName>
        <fullName evidence="3">Melanoma-associated antigen 10</fullName>
    </submittedName>
</protein>
<evidence type="ECO:0000259" key="2">
    <source>
        <dbReference type="PROSITE" id="PS50838"/>
    </source>
</evidence>
<dbReference type="Gene3D" id="1.10.10.1200">
    <property type="entry name" value="MAGE homology domain, winged helix WH1 motif"/>
    <property type="match status" value="1"/>
</dbReference>
<keyword evidence="4" id="KW-1185">Reference proteome</keyword>
<proteinExistence type="predicted"/>
<dbReference type="InterPro" id="IPR002190">
    <property type="entry name" value="MHD_dom"/>
</dbReference>
<feature type="region of interest" description="Disordered" evidence="1">
    <location>
        <begin position="303"/>
        <end position="326"/>
    </location>
</feature>
<dbReference type="GO" id="GO:0000122">
    <property type="term" value="P:negative regulation of transcription by RNA polymerase II"/>
    <property type="evidence" value="ECO:0007669"/>
    <property type="project" value="TreeGrafter"/>
</dbReference>
<dbReference type="eggNOG" id="KOG4562">
    <property type="taxonomic scope" value="Eukaryota"/>
</dbReference>
<dbReference type="SMART" id="SM01373">
    <property type="entry name" value="MAGE"/>
    <property type="match status" value="1"/>
</dbReference>
<name>A0A091E3W5_FUKDA</name>
<feature type="domain" description="MAGE" evidence="2">
    <location>
        <begin position="335"/>
        <end position="534"/>
    </location>
</feature>
<dbReference type="GO" id="GO:0005634">
    <property type="term" value="C:nucleus"/>
    <property type="evidence" value="ECO:0007669"/>
    <property type="project" value="TreeGrafter"/>
</dbReference>
<dbReference type="InterPro" id="IPR037445">
    <property type="entry name" value="MAGE"/>
</dbReference>
<dbReference type="PANTHER" id="PTHR11736:SF153">
    <property type="entry name" value="MELANOMA-ASSOCIATED ANTIGEN 10"/>
    <property type="match status" value="1"/>
</dbReference>
<dbReference type="PANTHER" id="PTHR11736">
    <property type="entry name" value="MELANOMA-ASSOCIATED ANTIGEN MAGE ANTIGEN"/>
    <property type="match status" value="1"/>
</dbReference>
<dbReference type="Gene3D" id="1.10.10.1210">
    <property type="entry name" value="MAGE homology domain, winged helix WH2 motif"/>
    <property type="match status" value="2"/>
</dbReference>
<dbReference type="Proteomes" id="UP000028990">
    <property type="component" value="Unassembled WGS sequence"/>
</dbReference>
<evidence type="ECO:0000256" key="1">
    <source>
        <dbReference type="SAM" id="MobiDB-lite"/>
    </source>
</evidence>
<dbReference type="AlphaFoldDB" id="A0A091E3W5"/>
<evidence type="ECO:0000313" key="3">
    <source>
        <dbReference type="EMBL" id="KFO37418.1"/>
    </source>
</evidence>
<gene>
    <name evidence="3" type="ORF">H920_01174</name>
</gene>
<sequence length="568" mass="64532">MATLLEVLFPKYPVKVLVSEVEMLHSVHQGLFPVISRESLSSCISSGIDVKEEGLAVRIFTRSQEETHPVSKGSSSKSARNQERWKFFTENLVQEEYLEYRQCPTVVRLTELLWGPRTQAETKMKVLEHLPRCSAIPLEVSTSQGAQLPFLPWDSCSHLVQFPSKAMLLFMEYTKDESLPPPHPYPMTRFSASDPVQYLTWRAHLGLQRVTRSAEPRLVSRVLDLPAIKASESSSQTPAVPTEREDIFLLGGVTAASYGSRLAQRGAQSLVGHPQKCVGLRLQIVLGILRASSVLPAMAFRQRSQSRQGSAGEREEHPCPSRDQEGPEPLPLVILYEKIDELVDFLLVKYRKKELTAKAEMLYGIMKDYQEHFPLVFRKVSDCLYMVFGIDVKEVDPPGHIYVLMPVLGLTYNERVGDDFILAKTGLLIMIITTIFKRGNCASEKVIWLALNRMQVYDGVEHFIYGEPRKLITKDLVEEGYLEYRPVPHSDPACYEFLWGPRTHAETSKMKVLEHLAKVNKKDPWSYPLIYEEAFREELEAAQAQRVVRAPEGARCRPGTGRVRKPRH</sequence>
<dbReference type="FunFam" id="1.10.10.1210:FF:000001">
    <property type="entry name" value="melanoma-associated antigen D1"/>
    <property type="match status" value="1"/>
</dbReference>